<dbReference type="Proteomes" id="UP000321533">
    <property type="component" value="Chromosome"/>
</dbReference>
<evidence type="ECO:0000259" key="1">
    <source>
        <dbReference type="Pfam" id="PF04536"/>
    </source>
</evidence>
<reference evidence="2 3" key="1">
    <citation type="journal article" date="2016" name="Int. J. Syst. Evol. Microbiol.">
        <title>Panacibacter ginsenosidivorans gen. nov., sp. nov., with ginsenoside converting activity isolated from soil of a ginseng field.</title>
        <authorList>
            <person name="Siddiqi M.Z."/>
            <person name="Muhammad Shafi S."/>
            <person name="Choi K.D."/>
            <person name="Im W.T."/>
        </authorList>
    </citation>
    <scope>NUCLEOTIDE SEQUENCE [LARGE SCALE GENOMIC DNA]</scope>
    <source>
        <strain evidence="2 3">Gsoil1550</strain>
    </source>
</reference>
<evidence type="ECO:0000313" key="3">
    <source>
        <dbReference type="Proteomes" id="UP000321533"/>
    </source>
</evidence>
<dbReference type="OrthoDB" id="9786161at2"/>
<proteinExistence type="predicted"/>
<dbReference type="Pfam" id="PF04536">
    <property type="entry name" value="TPM_phosphatase"/>
    <property type="match status" value="1"/>
</dbReference>
<dbReference type="AlphaFoldDB" id="A0A5B8V3R7"/>
<dbReference type="EMBL" id="CP042435">
    <property type="protein sequence ID" value="QEC65808.1"/>
    <property type="molecule type" value="Genomic_DNA"/>
</dbReference>
<sequence length="153" mass="17489">MFGLFRKKTHEFFSAPEKEKILAAINEAERNTSGEVRVYIESRCSYVDPIDRAMEIFYSLKMDATELHNGVLVYVAMKDRQLAIFADEGIYKKASAAFWKEEVSKMLSQFNKENYADGIATVVKEIGELLHANFPYDADTDKNELPDDIVFGK</sequence>
<dbReference type="PANTHER" id="PTHR30373:SF8">
    <property type="entry name" value="BLL7265 PROTEIN"/>
    <property type="match status" value="1"/>
</dbReference>
<dbReference type="PANTHER" id="PTHR30373">
    <property type="entry name" value="UPF0603 PROTEIN YGCG"/>
    <property type="match status" value="1"/>
</dbReference>
<dbReference type="Gene3D" id="3.10.310.50">
    <property type="match status" value="1"/>
</dbReference>
<evidence type="ECO:0000313" key="2">
    <source>
        <dbReference type="EMBL" id="QEC65808.1"/>
    </source>
</evidence>
<dbReference type="RefSeq" id="WP_147187608.1">
    <property type="nucleotide sequence ID" value="NZ_CP042435.1"/>
</dbReference>
<accession>A0A5B8V3R7</accession>
<protein>
    <submittedName>
        <fullName evidence="2">TPM domain-containing protein</fullName>
    </submittedName>
</protein>
<keyword evidence="3" id="KW-1185">Reference proteome</keyword>
<name>A0A5B8V3R7_9BACT</name>
<organism evidence="2 3">
    <name type="scientific">Panacibacter ginsenosidivorans</name>
    <dbReference type="NCBI Taxonomy" id="1813871"/>
    <lineage>
        <taxon>Bacteria</taxon>
        <taxon>Pseudomonadati</taxon>
        <taxon>Bacteroidota</taxon>
        <taxon>Chitinophagia</taxon>
        <taxon>Chitinophagales</taxon>
        <taxon>Chitinophagaceae</taxon>
        <taxon>Panacibacter</taxon>
    </lineage>
</organism>
<dbReference type="KEGG" id="pgin:FRZ67_00255"/>
<feature type="domain" description="TPM" evidence="1">
    <location>
        <begin position="11"/>
        <end position="128"/>
    </location>
</feature>
<gene>
    <name evidence="2" type="ORF">FRZ67_00255</name>
</gene>
<dbReference type="InterPro" id="IPR007621">
    <property type="entry name" value="TPM_dom"/>
</dbReference>